<dbReference type="Proteomes" id="UP000481861">
    <property type="component" value="Unassembled WGS sequence"/>
</dbReference>
<keyword evidence="3" id="KW-1185">Reference proteome</keyword>
<reference evidence="2 3" key="1">
    <citation type="submission" date="2020-01" db="EMBL/GenBank/DDBJ databases">
        <authorList>
            <consortium name="DOE Joint Genome Institute"/>
            <person name="Haridas S."/>
            <person name="Albert R."/>
            <person name="Binder M."/>
            <person name="Bloem J."/>
            <person name="Labutti K."/>
            <person name="Salamov A."/>
            <person name="Andreopoulos B."/>
            <person name="Baker S.E."/>
            <person name="Barry K."/>
            <person name="Bills G."/>
            <person name="Bluhm B.H."/>
            <person name="Cannon C."/>
            <person name="Castanera R."/>
            <person name="Culley D.E."/>
            <person name="Daum C."/>
            <person name="Ezra D."/>
            <person name="Gonzalez J.B."/>
            <person name="Henrissat B."/>
            <person name="Kuo A."/>
            <person name="Liang C."/>
            <person name="Lipzen A."/>
            <person name="Lutzoni F."/>
            <person name="Magnuson J."/>
            <person name="Mondo S."/>
            <person name="Nolan M."/>
            <person name="Ohm R."/>
            <person name="Pangilinan J."/>
            <person name="Park H.-J.H."/>
            <person name="Ramirez L."/>
            <person name="Alfaro M."/>
            <person name="Sun H."/>
            <person name="Tritt A."/>
            <person name="Yoshinaga Y."/>
            <person name="Zwiers L.-H.L."/>
            <person name="Turgeon B.G."/>
            <person name="Goodwin S.B."/>
            <person name="Spatafora J.W."/>
            <person name="Crous P.W."/>
            <person name="Grigoriev I.V."/>
        </authorList>
    </citation>
    <scope>NUCLEOTIDE SEQUENCE [LARGE SCALE GENOMIC DNA]</scope>
    <source>
        <strain evidence="2 3">CBS 611.86</strain>
    </source>
</reference>
<dbReference type="AlphaFoldDB" id="A0A7C8I4T9"/>
<protein>
    <submittedName>
        <fullName evidence="2">Uncharacterized protein</fullName>
    </submittedName>
</protein>
<gene>
    <name evidence="2" type="ORF">BDV95DRAFT_69344</name>
</gene>
<proteinExistence type="predicted"/>
<accession>A0A7C8I4T9</accession>
<feature type="region of interest" description="Disordered" evidence="1">
    <location>
        <begin position="122"/>
        <end position="146"/>
    </location>
</feature>
<name>A0A7C8I4T9_9PLEO</name>
<evidence type="ECO:0000313" key="2">
    <source>
        <dbReference type="EMBL" id="KAF2870828.1"/>
    </source>
</evidence>
<evidence type="ECO:0000313" key="3">
    <source>
        <dbReference type="Proteomes" id="UP000481861"/>
    </source>
</evidence>
<dbReference type="EMBL" id="JAADJZ010000013">
    <property type="protein sequence ID" value="KAF2870828.1"/>
    <property type="molecule type" value="Genomic_DNA"/>
</dbReference>
<comment type="caution">
    <text evidence="2">The sequence shown here is derived from an EMBL/GenBank/DDBJ whole genome shotgun (WGS) entry which is preliminary data.</text>
</comment>
<evidence type="ECO:0000256" key="1">
    <source>
        <dbReference type="SAM" id="MobiDB-lite"/>
    </source>
</evidence>
<sequence length="161" mass="16687">MIRTRRQTNAAPQLLCKSSTADLPANFTALLHKQPRLGSSHAVPLFCVCASDGPSVTPFSMWCAVSMAASGGSVVHGTALTAEQADRAVARPDLIARAMCSRSIAFLSAQHSGLSTGALMAAEGRQNEQSQKLTDGPLQKPSGCSSGWLAARCSTSAVRSG</sequence>
<organism evidence="2 3">
    <name type="scientific">Massariosphaeria phaeospora</name>
    <dbReference type="NCBI Taxonomy" id="100035"/>
    <lineage>
        <taxon>Eukaryota</taxon>
        <taxon>Fungi</taxon>
        <taxon>Dikarya</taxon>
        <taxon>Ascomycota</taxon>
        <taxon>Pezizomycotina</taxon>
        <taxon>Dothideomycetes</taxon>
        <taxon>Pleosporomycetidae</taxon>
        <taxon>Pleosporales</taxon>
        <taxon>Pleosporales incertae sedis</taxon>
        <taxon>Massariosphaeria</taxon>
    </lineage>
</organism>